<name>A0AA38T1V1_9ASTR</name>
<accession>A0AA38T1V1</accession>
<dbReference type="AlphaFoldDB" id="A0AA38T1V1"/>
<dbReference type="InterPro" id="IPR036397">
    <property type="entry name" value="RNaseH_sf"/>
</dbReference>
<dbReference type="Pfam" id="PF00665">
    <property type="entry name" value="rve"/>
    <property type="match status" value="1"/>
</dbReference>
<gene>
    <name evidence="5" type="ORF">OSB04_016883</name>
</gene>
<dbReference type="InterPro" id="IPR001584">
    <property type="entry name" value="Integrase_cat-core"/>
</dbReference>
<dbReference type="SUPFAM" id="SSF57756">
    <property type="entry name" value="Retrovirus zinc finger-like domains"/>
    <property type="match status" value="1"/>
</dbReference>
<evidence type="ECO:0000256" key="2">
    <source>
        <dbReference type="SAM" id="MobiDB-lite"/>
    </source>
</evidence>
<proteinExistence type="predicted"/>
<dbReference type="Gene3D" id="4.10.60.10">
    <property type="entry name" value="Zinc finger, CCHC-type"/>
    <property type="match status" value="1"/>
</dbReference>
<dbReference type="PANTHER" id="PTHR48475:SF2">
    <property type="entry name" value="RIBONUCLEASE H"/>
    <property type="match status" value="1"/>
</dbReference>
<evidence type="ECO:0000313" key="6">
    <source>
        <dbReference type="Proteomes" id="UP001172457"/>
    </source>
</evidence>
<dbReference type="GO" id="GO:0015074">
    <property type="term" value="P:DNA integration"/>
    <property type="evidence" value="ECO:0007669"/>
    <property type="project" value="InterPro"/>
</dbReference>
<dbReference type="InterPro" id="IPR036875">
    <property type="entry name" value="Znf_CCHC_sf"/>
</dbReference>
<dbReference type="Pfam" id="PF14223">
    <property type="entry name" value="Retrotran_gag_2"/>
    <property type="match status" value="1"/>
</dbReference>
<evidence type="ECO:0000259" key="3">
    <source>
        <dbReference type="PROSITE" id="PS50158"/>
    </source>
</evidence>
<dbReference type="Pfam" id="PF17921">
    <property type="entry name" value="Integrase_H2C2"/>
    <property type="match status" value="1"/>
</dbReference>
<dbReference type="Proteomes" id="UP001172457">
    <property type="component" value="Chromosome 4"/>
</dbReference>
<dbReference type="PROSITE" id="PS50158">
    <property type="entry name" value="ZF_CCHC"/>
    <property type="match status" value="1"/>
</dbReference>
<dbReference type="EMBL" id="JARYMX010000004">
    <property type="protein sequence ID" value="KAJ9552838.1"/>
    <property type="molecule type" value="Genomic_DNA"/>
</dbReference>
<dbReference type="Gene3D" id="1.10.340.70">
    <property type="match status" value="1"/>
</dbReference>
<feature type="region of interest" description="Disordered" evidence="2">
    <location>
        <begin position="220"/>
        <end position="257"/>
    </location>
</feature>
<dbReference type="PROSITE" id="PS50994">
    <property type="entry name" value="INTEGRASE"/>
    <property type="match status" value="1"/>
</dbReference>
<feature type="compositionally biased region" description="Basic residues" evidence="2">
    <location>
        <begin position="244"/>
        <end position="257"/>
    </location>
</feature>
<organism evidence="5 6">
    <name type="scientific">Centaurea solstitialis</name>
    <name type="common">yellow star-thistle</name>
    <dbReference type="NCBI Taxonomy" id="347529"/>
    <lineage>
        <taxon>Eukaryota</taxon>
        <taxon>Viridiplantae</taxon>
        <taxon>Streptophyta</taxon>
        <taxon>Embryophyta</taxon>
        <taxon>Tracheophyta</taxon>
        <taxon>Spermatophyta</taxon>
        <taxon>Magnoliopsida</taxon>
        <taxon>eudicotyledons</taxon>
        <taxon>Gunneridae</taxon>
        <taxon>Pentapetalae</taxon>
        <taxon>asterids</taxon>
        <taxon>campanulids</taxon>
        <taxon>Asterales</taxon>
        <taxon>Asteraceae</taxon>
        <taxon>Carduoideae</taxon>
        <taxon>Cardueae</taxon>
        <taxon>Centaureinae</taxon>
        <taxon>Centaurea</taxon>
    </lineage>
</organism>
<dbReference type="GO" id="GO:0008270">
    <property type="term" value="F:zinc ion binding"/>
    <property type="evidence" value="ECO:0007669"/>
    <property type="project" value="UniProtKB-KW"/>
</dbReference>
<keyword evidence="1" id="KW-0862">Zinc</keyword>
<dbReference type="Gene3D" id="3.30.420.10">
    <property type="entry name" value="Ribonuclease H-like superfamily/Ribonuclease H"/>
    <property type="match status" value="1"/>
</dbReference>
<evidence type="ECO:0008006" key="7">
    <source>
        <dbReference type="Google" id="ProtNLM"/>
    </source>
</evidence>
<keyword evidence="6" id="KW-1185">Reference proteome</keyword>
<comment type="caution">
    <text evidence="5">The sequence shown here is derived from an EMBL/GenBank/DDBJ whole genome shotgun (WGS) entry which is preliminary data.</text>
</comment>
<feature type="domain" description="Integrase catalytic" evidence="4">
    <location>
        <begin position="460"/>
        <end position="626"/>
    </location>
</feature>
<dbReference type="InterPro" id="IPR001878">
    <property type="entry name" value="Znf_CCHC"/>
</dbReference>
<evidence type="ECO:0000259" key="4">
    <source>
        <dbReference type="PROSITE" id="PS50994"/>
    </source>
</evidence>
<evidence type="ECO:0000256" key="1">
    <source>
        <dbReference type="PROSITE-ProRule" id="PRU00047"/>
    </source>
</evidence>
<dbReference type="Pfam" id="PF00098">
    <property type="entry name" value="zf-CCHC"/>
    <property type="match status" value="1"/>
</dbReference>
<dbReference type="GO" id="GO:0003676">
    <property type="term" value="F:nucleic acid binding"/>
    <property type="evidence" value="ECO:0007669"/>
    <property type="project" value="InterPro"/>
</dbReference>
<dbReference type="PANTHER" id="PTHR48475">
    <property type="entry name" value="RIBONUCLEASE H"/>
    <property type="match status" value="1"/>
</dbReference>
<dbReference type="InterPro" id="IPR041588">
    <property type="entry name" value="Integrase_H2C2"/>
</dbReference>
<sequence>MASTVTSTNNLSLRSILEKDKLTGSNFLDWERNLMIVLRHERKWYVLEEPLGEAPPANAPAAARNAHKKHSDDLLDVACLMLATMSPDLQAGLINTNAYDMIRQLRDMFQTQARTERYDATRAFNECKMVKGTSVSDHVMKMKRHLDHLERLGHPVPLQLATDTILNSLSEDYRPFVVNYNMNNMEKTIAELHSMLKTAELNMGNKNKTKDVLMVKDGGVKKKNGHASTSKGKGPVQAIQSAPKKGKGKGKGKKFKPNKARTENRCFICNEIGHWRQNCPKRHEAACNMDYTKLISLAHLGSAFNEPTLESIPIIHLTTLAIEAKEEVQMNEKVYNWSLDIWNYLKHDQLPDDKMEARKTRFKASRYTIFEDQLYRRSASGLILRCIKNKEQMNQILQEMNDGECGNHSGGRSLANRISRQGYYWSTLREDAIRYVQRCDACQRHSGMSHLPSEPLHSVLISWPFMRWGMDIVGKLPHAPGQKVFLVVLTDYFSKWIEAAAFLKVRDKEVISFIQTNIIYRFGVPSEIMCDNGSQFISEKTRKFCDERGIQQITSTPRYPYNKVIINSIRKRLKDAKGKWVEELPSAYRTTPRTSTRQNPFSLVYGCEAVLPIESRLPIARHRTIEQNAIDLYYDLDALEELKDKAFQKMAMQKAIIERYFNKKVKAKETTSYDMYSRIPNKNAGKLSIKWEGPYRISKIAGNGAYKLTTMEGKEIPRSWNATHLKRYYF</sequence>
<dbReference type="SUPFAM" id="SSF53098">
    <property type="entry name" value="Ribonuclease H-like"/>
    <property type="match status" value="1"/>
</dbReference>
<keyword evidence="1" id="KW-0479">Metal-binding</keyword>
<protein>
    <recommendedName>
        <fullName evidence="7">Polyprotein</fullName>
    </recommendedName>
</protein>
<reference evidence="5" key="1">
    <citation type="submission" date="2023-03" db="EMBL/GenBank/DDBJ databases">
        <title>Chromosome-scale reference genome and RAD-based genetic map of yellow starthistle (Centaurea solstitialis) reveal putative structural variation and QTLs associated with invader traits.</title>
        <authorList>
            <person name="Reatini B."/>
            <person name="Cang F.A."/>
            <person name="Jiang Q."/>
            <person name="Mckibben M.T.W."/>
            <person name="Barker M.S."/>
            <person name="Rieseberg L.H."/>
            <person name="Dlugosch K.M."/>
        </authorList>
    </citation>
    <scope>NUCLEOTIDE SEQUENCE</scope>
    <source>
        <strain evidence="5">CAN-66</strain>
        <tissue evidence="5">Leaf</tissue>
    </source>
</reference>
<feature type="domain" description="CCHC-type" evidence="3">
    <location>
        <begin position="265"/>
        <end position="281"/>
    </location>
</feature>
<dbReference type="InterPro" id="IPR012337">
    <property type="entry name" value="RNaseH-like_sf"/>
</dbReference>
<evidence type="ECO:0000313" key="5">
    <source>
        <dbReference type="EMBL" id="KAJ9552838.1"/>
    </source>
</evidence>
<keyword evidence="1" id="KW-0863">Zinc-finger</keyword>
<dbReference type="SMART" id="SM00343">
    <property type="entry name" value="ZnF_C2HC"/>
    <property type="match status" value="1"/>
</dbReference>